<dbReference type="RefSeq" id="WP_406824951.1">
    <property type="nucleotide sequence ID" value="NZ_CP157485.1"/>
</dbReference>
<reference evidence="1" key="1">
    <citation type="submission" date="2024-05" db="EMBL/GenBank/DDBJ databases">
        <authorList>
            <person name="Kim S."/>
            <person name="Heo J."/>
            <person name="Choi H."/>
            <person name="Choi Y."/>
            <person name="Kwon S.-W."/>
            <person name="Kim Y."/>
        </authorList>
    </citation>
    <scope>NUCLEOTIDE SEQUENCE</scope>
    <source>
        <strain evidence="1">KACC 23697</strain>
    </source>
</reference>
<gene>
    <name evidence="1" type="ORF">ABEG20_19740</name>
</gene>
<dbReference type="AlphaFoldDB" id="A0AAU7K524"/>
<proteinExistence type="predicted"/>
<name>A0AAU7K524_9SPHI</name>
<sequence>MQVNSDATFYIFCPANFATGGPEALHQLGHRLSSLGFNVFMHYIFKTGRNPVHPNYLKYNLPYTDEIVNSENNLIILPETYLAPIFKSEYNAMKKIVWWLSVTNYQITYNEAKEKVKHKKFYNIKSYLNPKKYAPLPTIPALKRKKVLNLAHSHFSMDFLKTNKLEIIGKISDYMSDSFYDKIDNHVKKEDFILYNPKKNGEYLARVKALCPDLSWKALINMSPDQVAHWMNKSKLYVDFGYHPGQERMPREAILMSCCVITGSQGSAAYQDDVPLPKGFKFNEAVDSPEVVANQIALTLNKFEDKIQLFNDYKQIIFAEKENFDKAVNHVFNKN</sequence>
<dbReference type="EMBL" id="CP157485">
    <property type="protein sequence ID" value="XBO47526.1"/>
    <property type="molecule type" value="Genomic_DNA"/>
</dbReference>
<organism evidence="1">
    <name type="scientific">Pedobacter sp. KACC 23697</name>
    <dbReference type="NCBI Taxonomy" id="3149230"/>
    <lineage>
        <taxon>Bacteria</taxon>
        <taxon>Pseudomonadati</taxon>
        <taxon>Bacteroidota</taxon>
        <taxon>Sphingobacteriia</taxon>
        <taxon>Sphingobacteriales</taxon>
        <taxon>Sphingobacteriaceae</taxon>
        <taxon>Pedobacter</taxon>
    </lineage>
</organism>
<accession>A0AAU7K524</accession>
<evidence type="ECO:0000313" key="1">
    <source>
        <dbReference type="EMBL" id="XBO47526.1"/>
    </source>
</evidence>
<evidence type="ECO:0008006" key="2">
    <source>
        <dbReference type="Google" id="ProtNLM"/>
    </source>
</evidence>
<protein>
    <recommendedName>
        <fullName evidence="2">Glycosyltransferase</fullName>
    </recommendedName>
</protein>